<organism evidence="12 13">
    <name type="scientific">Thiolapillus brandeum</name>
    <dbReference type="NCBI Taxonomy" id="1076588"/>
    <lineage>
        <taxon>Bacteria</taxon>
        <taxon>Pseudomonadati</taxon>
        <taxon>Pseudomonadota</taxon>
        <taxon>Gammaproteobacteria</taxon>
        <taxon>Chromatiales</taxon>
        <taxon>Sedimenticolaceae</taxon>
        <taxon>Thiolapillus</taxon>
    </lineage>
</organism>
<name>A0A7U6JIJ3_9GAMM</name>
<dbReference type="Pfam" id="PF01624">
    <property type="entry name" value="MutS_I"/>
    <property type="match status" value="1"/>
</dbReference>
<comment type="similarity">
    <text evidence="1 9 10">Belongs to the DNA mismatch repair MutS family.</text>
</comment>
<accession>A0A7U6JIJ3</accession>
<dbReference type="SUPFAM" id="SSF52540">
    <property type="entry name" value="P-loop containing nucleoside triphosphate hydrolases"/>
    <property type="match status" value="1"/>
</dbReference>
<dbReference type="Gene3D" id="6.10.140.430">
    <property type="match status" value="1"/>
</dbReference>
<keyword evidence="5 9" id="KW-0067">ATP-binding</keyword>
<evidence type="ECO:0000259" key="11">
    <source>
        <dbReference type="PROSITE" id="PS00486"/>
    </source>
</evidence>
<evidence type="ECO:0000256" key="6">
    <source>
        <dbReference type="ARBA" id="ARBA00023125"/>
    </source>
</evidence>
<dbReference type="GO" id="GO:0006298">
    <property type="term" value="P:mismatch repair"/>
    <property type="evidence" value="ECO:0007669"/>
    <property type="project" value="UniProtKB-UniRule"/>
</dbReference>
<dbReference type="Gene3D" id="3.40.1170.10">
    <property type="entry name" value="DNA repair protein MutS, domain I"/>
    <property type="match status" value="1"/>
</dbReference>
<dbReference type="SUPFAM" id="SSF48334">
    <property type="entry name" value="DNA repair protein MutS, domain III"/>
    <property type="match status" value="1"/>
</dbReference>
<dbReference type="InterPro" id="IPR036187">
    <property type="entry name" value="DNA_mismatch_repair_MutS_sf"/>
</dbReference>
<dbReference type="InterPro" id="IPR016151">
    <property type="entry name" value="DNA_mismatch_repair_MutS_N"/>
</dbReference>
<evidence type="ECO:0000313" key="12">
    <source>
        <dbReference type="EMBL" id="BAO44858.1"/>
    </source>
</evidence>
<dbReference type="InterPro" id="IPR007860">
    <property type="entry name" value="DNA_mmatch_repair_MutS_con_dom"/>
</dbReference>
<dbReference type="PANTHER" id="PTHR11361">
    <property type="entry name" value="DNA MISMATCH REPAIR PROTEIN MUTS FAMILY MEMBER"/>
    <property type="match status" value="1"/>
</dbReference>
<proteinExistence type="inferred from homology"/>
<dbReference type="RefSeq" id="WP_041068096.1">
    <property type="nucleotide sequence ID" value="NZ_AP012273.1"/>
</dbReference>
<dbReference type="EMBL" id="AP012273">
    <property type="protein sequence ID" value="BAO44858.1"/>
    <property type="molecule type" value="Genomic_DNA"/>
</dbReference>
<feature type="domain" description="DNA mismatch repair proteins mutS family" evidence="11">
    <location>
        <begin position="695"/>
        <end position="711"/>
    </location>
</feature>
<dbReference type="Gene3D" id="3.30.420.110">
    <property type="entry name" value="MutS, connector domain"/>
    <property type="match status" value="1"/>
</dbReference>
<evidence type="ECO:0000256" key="4">
    <source>
        <dbReference type="ARBA" id="ARBA00022763"/>
    </source>
</evidence>
<dbReference type="Pfam" id="PF05192">
    <property type="entry name" value="MutS_III"/>
    <property type="match status" value="1"/>
</dbReference>
<keyword evidence="4 9" id="KW-0227">DNA damage</keyword>
<dbReference type="Gene3D" id="1.10.1420.10">
    <property type="match status" value="2"/>
</dbReference>
<dbReference type="SUPFAM" id="SSF55271">
    <property type="entry name" value="DNA repair protein MutS, domain I"/>
    <property type="match status" value="1"/>
</dbReference>
<dbReference type="SMART" id="SM00534">
    <property type="entry name" value="MUTSac"/>
    <property type="match status" value="1"/>
</dbReference>
<evidence type="ECO:0000256" key="9">
    <source>
        <dbReference type="HAMAP-Rule" id="MF_00096"/>
    </source>
</evidence>
<dbReference type="FunFam" id="3.40.50.300:FF:000283">
    <property type="entry name" value="DNA mismatch repair protein MutS"/>
    <property type="match status" value="1"/>
</dbReference>
<dbReference type="GO" id="GO:0005829">
    <property type="term" value="C:cytosol"/>
    <property type="evidence" value="ECO:0007669"/>
    <property type="project" value="TreeGrafter"/>
</dbReference>
<dbReference type="PANTHER" id="PTHR11361:SF34">
    <property type="entry name" value="DNA MISMATCH REPAIR PROTEIN MSH1, MITOCHONDRIAL"/>
    <property type="match status" value="1"/>
</dbReference>
<evidence type="ECO:0000313" key="13">
    <source>
        <dbReference type="Proteomes" id="UP000031631"/>
    </source>
</evidence>
<dbReference type="GO" id="GO:0003684">
    <property type="term" value="F:damaged DNA binding"/>
    <property type="evidence" value="ECO:0007669"/>
    <property type="project" value="UniProtKB-UniRule"/>
</dbReference>
<dbReference type="GO" id="GO:0140664">
    <property type="term" value="F:ATP-dependent DNA damage sensor activity"/>
    <property type="evidence" value="ECO:0007669"/>
    <property type="project" value="InterPro"/>
</dbReference>
<dbReference type="CDD" id="cd03284">
    <property type="entry name" value="ABC_MutS1"/>
    <property type="match status" value="1"/>
</dbReference>
<sequence length="860" mass="95714">MTAKRDTTTSKASRHTPMMQQYLRIKADYPRMLVFYRMGDFYELFYEDAEKAARLLDITLTARGKSGGKPIPMAGIPYHAAENYLARLIRQGECVAICEQIGDPATSKGPVERKVVRIVTPGTVTDEALLEERHDNLLAALWEENSRYGLACLDLGSGRFSVQELDGSEALAGELERLKPAELLLEEDWQLPPGAPEIRGITHRPAWHFDPDSARNQLLQQFRTQDLGGFGVQDMPLAIMAAGALLQYVKETQQAALPHITALRVENRDQALVIDAATRRNLELDQAQSGLKQHSLTGLLDQTATAMGSRLLRRWINRPLRDQQAIAARHQAIADFLSQDCLDELQGNLRGIGDIERILARVALKTARPRDLATLRDSLALLPDLQQSLAGLESPLIRKLAGQAATHPDVVDLLHQAIRENPPMLIRDGGVLAEGWDNQLDELRHLSQNADQFLLDLEARERERTGIASLKVSYNRVHGYYIEISKTHADQAPEDYVRRQTLKSAERFITPELKKFEDQVLSARERALAREKSLYEELLERLQPDIAPLQECAQALASLDVLINLAQRALDLNLSRPQLMDESGLHIREGRHPVVEESLDCPFVPNDLDFNETRRMLIITGPNMGGKSTYMRQCALIVIMACAGSFVPAGEARIGPVDRIFSRIGASDDLAGGRSTFMVEMEETANILHNATRESLVLMDEVGRGTSTFDGLSLAWACAVELASRIQACTLFATHYFELTTLPEEHAGVANVHLDAVEHGDSIVFMHTVKEGPANQSYGLQVAALAGVPREVIQRARQRLRELENAAQRHAEQDTPQLALQLAEEPPAPSSPALEILKEIDPDELTPRQALELLYELKKL</sequence>
<dbReference type="Pfam" id="PF05190">
    <property type="entry name" value="MutS_IV"/>
    <property type="match status" value="1"/>
</dbReference>
<dbReference type="InterPro" id="IPR027417">
    <property type="entry name" value="P-loop_NTPase"/>
</dbReference>
<evidence type="ECO:0000256" key="3">
    <source>
        <dbReference type="ARBA" id="ARBA00022741"/>
    </source>
</evidence>
<evidence type="ECO:0000256" key="2">
    <source>
        <dbReference type="ARBA" id="ARBA00021982"/>
    </source>
</evidence>
<evidence type="ECO:0000256" key="7">
    <source>
        <dbReference type="ARBA" id="ARBA00023204"/>
    </source>
</evidence>
<protein>
    <recommendedName>
        <fullName evidence="2 9">DNA mismatch repair protein MutS</fullName>
    </recommendedName>
</protein>
<dbReference type="Proteomes" id="UP000031631">
    <property type="component" value="Chromosome"/>
</dbReference>
<evidence type="ECO:0000256" key="8">
    <source>
        <dbReference type="ARBA" id="ARBA00024647"/>
    </source>
</evidence>
<dbReference type="InterPro" id="IPR000432">
    <property type="entry name" value="DNA_mismatch_repair_MutS_C"/>
</dbReference>
<keyword evidence="7 9" id="KW-0234">DNA repair</keyword>
<dbReference type="PROSITE" id="PS00486">
    <property type="entry name" value="DNA_MISMATCH_REPAIR_2"/>
    <property type="match status" value="1"/>
</dbReference>
<dbReference type="PIRSF" id="PIRSF037677">
    <property type="entry name" value="DNA_mis_repair_Msh6"/>
    <property type="match status" value="1"/>
</dbReference>
<dbReference type="InterPro" id="IPR036678">
    <property type="entry name" value="MutS_con_dom_sf"/>
</dbReference>
<dbReference type="FunFam" id="1.10.1420.10:FF:000002">
    <property type="entry name" value="DNA mismatch repair protein MutS"/>
    <property type="match status" value="1"/>
</dbReference>
<dbReference type="Pfam" id="PF05188">
    <property type="entry name" value="MutS_II"/>
    <property type="match status" value="1"/>
</dbReference>
<comment type="function">
    <text evidence="8 9">This protein is involved in the repair of mismatches in DNA. It is possible that it carries out the mismatch recognition step. This protein has a weak ATPase activity.</text>
</comment>
<dbReference type="NCBIfam" id="NF003810">
    <property type="entry name" value="PRK05399.1"/>
    <property type="match status" value="1"/>
</dbReference>
<dbReference type="KEGG" id="tbn:TBH_C1943"/>
<gene>
    <name evidence="9" type="primary">mutS</name>
    <name evidence="12" type="ORF">TBH_C1943</name>
</gene>
<dbReference type="FunFam" id="3.40.1170.10:FF:000001">
    <property type="entry name" value="DNA mismatch repair protein MutS"/>
    <property type="match status" value="1"/>
</dbReference>
<dbReference type="GO" id="GO:0030983">
    <property type="term" value="F:mismatched DNA binding"/>
    <property type="evidence" value="ECO:0007669"/>
    <property type="project" value="InterPro"/>
</dbReference>
<dbReference type="Gene3D" id="3.40.50.300">
    <property type="entry name" value="P-loop containing nucleotide triphosphate hydrolases"/>
    <property type="match status" value="1"/>
</dbReference>
<dbReference type="NCBIfam" id="TIGR01070">
    <property type="entry name" value="mutS1"/>
    <property type="match status" value="1"/>
</dbReference>
<dbReference type="InterPro" id="IPR005748">
    <property type="entry name" value="DNA_mismatch_repair_MutS"/>
</dbReference>
<evidence type="ECO:0000256" key="10">
    <source>
        <dbReference type="RuleBase" id="RU003756"/>
    </source>
</evidence>
<keyword evidence="3 9" id="KW-0547">Nucleotide-binding</keyword>
<dbReference type="Pfam" id="PF00488">
    <property type="entry name" value="MutS_V"/>
    <property type="match status" value="1"/>
</dbReference>
<dbReference type="InterPro" id="IPR017261">
    <property type="entry name" value="DNA_mismatch_repair_MutS/MSH"/>
</dbReference>
<dbReference type="SMART" id="SM00533">
    <property type="entry name" value="MUTSd"/>
    <property type="match status" value="1"/>
</dbReference>
<dbReference type="HAMAP" id="MF_00096">
    <property type="entry name" value="MutS"/>
    <property type="match status" value="1"/>
</dbReference>
<dbReference type="InterPro" id="IPR007696">
    <property type="entry name" value="DNA_mismatch_repair_MutS_core"/>
</dbReference>
<reference evidence="12 13" key="1">
    <citation type="journal article" date="2014" name="PLoS ONE">
        <title>Physiological and genomic features of a novel sulfur-oxidizing gammaproteobacterium belonging to a previously uncultivated symbiotic lineage isolated from a hydrothermal vent.</title>
        <authorList>
            <person name="Nunoura T."/>
            <person name="Takaki Y."/>
            <person name="Kazama H."/>
            <person name="Kakuta J."/>
            <person name="Shimamura S."/>
            <person name="Makita H."/>
            <person name="Hirai M."/>
            <person name="Miyazaki M."/>
            <person name="Takai K."/>
        </authorList>
    </citation>
    <scope>NUCLEOTIDE SEQUENCE [LARGE SCALE GENOMIC DNA]</scope>
    <source>
        <strain evidence="12 13">Hiromi1</strain>
    </source>
</reference>
<keyword evidence="6 9" id="KW-0238">DNA-binding</keyword>
<evidence type="ECO:0000256" key="5">
    <source>
        <dbReference type="ARBA" id="ARBA00022840"/>
    </source>
</evidence>
<feature type="binding site" evidence="9">
    <location>
        <begin position="621"/>
        <end position="628"/>
    </location>
    <ligand>
        <name>ATP</name>
        <dbReference type="ChEBI" id="CHEBI:30616"/>
    </ligand>
</feature>
<dbReference type="GO" id="GO:0005524">
    <property type="term" value="F:ATP binding"/>
    <property type="evidence" value="ECO:0007669"/>
    <property type="project" value="UniProtKB-UniRule"/>
</dbReference>
<dbReference type="AlphaFoldDB" id="A0A7U6JIJ3"/>
<keyword evidence="13" id="KW-1185">Reference proteome</keyword>
<dbReference type="InterPro" id="IPR045076">
    <property type="entry name" value="MutS"/>
</dbReference>
<dbReference type="InterPro" id="IPR007695">
    <property type="entry name" value="DNA_mismatch_repair_MutS-lik_N"/>
</dbReference>
<dbReference type="SUPFAM" id="SSF53150">
    <property type="entry name" value="DNA repair protein MutS, domain II"/>
    <property type="match status" value="1"/>
</dbReference>
<dbReference type="InterPro" id="IPR007861">
    <property type="entry name" value="DNA_mismatch_repair_MutS_clamp"/>
</dbReference>
<evidence type="ECO:0000256" key="1">
    <source>
        <dbReference type="ARBA" id="ARBA00006271"/>
    </source>
</evidence>